<dbReference type="InterPro" id="IPR008963">
    <property type="entry name" value="Purple_acid_Pase-like_N"/>
</dbReference>
<dbReference type="PROSITE" id="PS51257">
    <property type="entry name" value="PROKAR_LIPOPROTEIN"/>
    <property type="match status" value="1"/>
</dbReference>
<feature type="domain" description="Putative carbohydrate metabolism" evidence="1">
    <location>
        <begin position="480"/>
        <end position="694"/>
    </location>
</feature>
<dbReference type="Gene3D" id="2.60.120.890">
    <property type="entry name" value="BT2081, beta-jelly-roll domain"/>
    <property type="match status" value="1"/>
</dbReference>
<dbReference type="GO" id="GO:0003993">
    <property type="term" value="F:acid phosphatase activity"/>
    <property type="evidence" value="ECO:0007669"/>
    <property type="project" value="InterPro"/>
</dbReference>
<dbReference type="Pfam" id="PF13201">
    <property type="entry name" value="PCMD"/>
    <property type="match status" value="1"/>
</dbReference>
<proteinExistence type="predicted"/>
<organism evidence="2 3">
    <name type="scientific">Odoribacter splanchnicus</name>
    <dbReference type="NCBI Taxonomy" id="28118"/>
    <lineage>
        <taxon>Bacteria</taxon>
        <taxon>Pseudomonadati</taxon>
        <taxon>Bacteroidota</taxon>
        <taxon>Bacteroidia</taxon>
        <taxon>Bacteroidales</taxon>
        <taxon>Odoribacteraceae</taxon>
        <taxon>Odoribacter</taxon>
    </lineage>
</organism>
<evidence type="ECO:0000259" key="1">
    <source>
        <dbReference type="Pfam" id="PF13201"/>
    </source>
</evidence>
<dbReference type="InterPro" id="IPR038653">
    <property type="entry name" value="Put_CMD_sf"/>
</dbReference>
<dbReference type="SUPFAM" id="SSF49363">
    <property type="entry name" value="Purple acid phosphatase, N-terminal domain"/>
    <property type="match status" value="1"/>
</dbReference>
<dbReference type="Proteomes" id="UP000284243">
    <property type="component" value="Unassembled WGS sequence"/>
</dbReference>
<gene>
    <name evidence="2" type="ORF">DWW57_07585</name>
</gene>
<evidence type="ECO:0000313" key="3">
    <source>
        <dbReference type="Proteomes" id="UP000284243"/>
    </source>
</evidence>
<dbReference type="GO" id="GO:0046872">
    <property type="term" value="F:metal ion binding"/>
    <property type="evidence" value="ECO:0007669"/>
    <property type="project" value="InterPro"/>
</dbReference>
<name>A0A412TS83_9BACT</name>
<dbReference type="InterPro" id="IPR025112">
    <property type="entry name" value="PCMD"/>
</dbReference>
<dbReference type="InterPro" id="IPR027840">
    <property type="entry name" value="DUF4493"/>
</dbReference>
<dbReference type="AlphaFoldDB" id="A0A412TS83"/>
<evidence type="ECO:0000313" key="2">
    <source>
        <dbReference type="EMBL" id="RGU56727.1"/>
    </source>
</evidence>
<sequence length="700" mass="78423">MKGKIVYLILIVLSFCACQEDRVENENGEGWLAIEFLTDKSVRTRATEPEYQLRITNSQGKEVAHYDNFKGLSDRILLPAGTYTLVATSGEDVVADFEKPYYKAEQEVNIEAAVTKQVSLICTQANVKVTVEYSDLIKSHFPEYTLKVVNGEGSLTFIKDEKRSGYLRVNEGTLVWHLTLNNGQEVFRLNKTITGVEPRQHYHFSFDIKENGSEDEGAFVGGVVVDTTTDIYNWLCEIVLKENIAKPEIRRLDGGAMSESVLVLEKARGADVQLDITAQARIQNLKLRHKSSVLKELGIPEVVTITEISPAVKDAVQAAGILWDNQDVLNSQQVTLNFNDLINNKLPLGDYEFFVSVYDARSRLVEDTLRISVIPDMDHVALNDNRYNVWAKFATISGQWYTVERPAGMTLEYSKDQNSWTKVNQEDIQFDDAMKSLTVCLTHLDPGTLYYYRTVSDNFVSDQVKSFTTEEAPVVPYLSFDNWYNDKGPVVGESKDNIIWDSGNKGGNSFGFTPTTQETNDVIKGSAVRMESMWAAVKFAAGNIYTGSFGGTYNVSQAKINFGIPYTGRPTTLSGYYKYAPQTVNRGEQGGMSGKQDSCHIYIALLDWTAPHVVDSKYPNTNIDLSVNNKSIIAFGEVKDSRTMTNYEAFNIQLDYRDKEKIPSYILIVATASKYGDYFTGAEGSVLLIDEFELGFDPVE</sequence>
<comment type="caution">
    <text evidence="2">The sequence shown here is derived from an EMBL/GenBank/DDBJ whole genome shotgun (WGS) entry which is preliminary data.</text>
</comment>
<dbReference type="EMBL" id="QRYC01000008">
    <property type="protein sequence ID" value="RGU56727.1"/>
    <property type="molecule type" value="Genomic_DNA"/>
</dbReference>
<reference evidence="2 3" key="1">
    <citation type="submission" date="2018-08" db="EMBL/GenBank/DDBJ databases">
        <title>A genome reference for cultivated species of the human gut microbiota.</title>
        <authorList>
            <person name="Zou Y."/>
            <person name="Xue W."/>
            <person name="Luo G."/>
        </authorList>
    </citation>
    <scope>NUCLEOTIDE SEQUENCE [LARGE SCALE GENOMIC DNA]</scope>
    <source>
        <strain evidence="2 3">AF16-14</strain>
    </source>
</reference>
<protein>
    <submittedName>
        <fullName evidence="2">DUF4493 domain-containing protein</fullName>
    </submittedName>
</protein>
<dbReference type="Pfam" id="PF14900">
    <property type="entry name" value="DUF4493"/>
    <property type="match status" value="1"/>
</dbReference>
<accession>A0A412TS83</accession>
<dbReference type="RefSeq" id="WP_022159863.1">
    <property type="nucleotide sequence ID" value="NZ_CABJFF010000002.1"/>
</dbReference>